<evidence type="ECO:0000313" key="2">
    <source>
        <dbReference type="EMBL" id="KAG1545186.1"/>
    </source>
</evidence>
<protein>
    <submittedName>
        <fullName evidence="2">Uncharacterized protein</fullName>
    </submittedName>
</protein>
<dbReference type="EMBL" id="JAANIT010000701">
    <property type="protein sequence ID" value="KAG1545186.1"/>
    <property type="molecule type" value="Genomic_DNA"/>
</dbReference>
<dbReference type="OrthoDB" id="2217864at2759"/>
<sequence>MLNDIRSYFINNNAEEVTRVDKASANSLPINDDSEYYMKDTTEYNQHNKHAFREFLNQHEITLRSKTIFKKWKKEKSMRVMQTTIGDYYQNKLKEELEYQRKTGGNRSLSTEKKESCHYHNSQLPSPSKKKRRVRFAKGTRAEKKTFRKRLRSPPRNLTLQRQSRQKCQLPQLASLKMTNAISSGKKLNDEIMTDEQLIREKERMYYLALQIALTQSSQADAKENDKEPQTNEIQDIYYDETQAGVSDHKLTKEEKRACNDIMKMEETLINLDKDIVSVEKALCQSQQSYVLISAQLNDLRLNVHEFESSTP</sequence>
<organism evidence="2 3">
    <name type="scientific">Rhizopus oryzae</name>
    <name type="common">Mucormycosis agent</name>
    <name type="synonym">Rhizopus arrhizus var. delemar</name>
    <dbReference type="NCBI Taxonomy" id="64495"/>
    <lineage>
        <taxon>Eukaryota</taxon>
        <taxon>Fungi</taxon>
        <taxon>Fungi incertae sedis</taxon>
        <taxon>Mucoromycota</taxon>
        <taxon>Mucoromycotina</taxon>
        <taxon>Mucoromycetes</taxon>
        <taxon>Mucorales</taxon>
        <taxon>Mucorineae</taxon>
        <taxon>Rhizopodaceae</taxon>
        <taxon>Rhizopus</taxon>
    </lineage>
</organism>
<evidence type="ECO:0000256" key="1">
    <source>
        <dbReference type="SAM" id="MobiDB-lite"/>
    </source>
</evidence>
<reference evidence="2" key="1">
    <citation type="journal article" date="2020" name="Microb. Genom.">
        <title>Genetic diversity of clinical and environmental Mucorales isolates obtained from an investigation of mucormycosis cases among solid organ transplant recipients.</title>
        <authorList>
            <person name="Nguyen M.H."/>
            <person name="Kaul D."/>
            <person name="Muto C."/>
            <person name="Cheng S.J."/>
            <person name="Richter R.A."/>
            <person name="Bruno V.M."/>
            <person name="Liu G."/>
            <person name="Beyhan S."/>
            <person name="Sundermann A.J."/>
            <person name="Mounaud S."/>
            <person name="Pasculle A.W."/>
            <person name="Nierman W.C."/>
            <person name="Driscoll E."/>
            <person name="Cumbie R."/>
            <person name="Clancy C.J."/>
            <person name="Dupont C.L."/>
        </authorList>
    </citation>
    <scope>NUCLEOTIDE SEQUENCE</scope>
    <source>
        <strain evidence="2">GL16</strain>
    </source>
</reference>
<gene>
    <name evidence="2" type="ORF">G6F51_005622</name>
</gene>
<feature type="region of interest" description="Disordered" evidence="1">
    <location>
        <begin position="101"/>
        <end position="148"/>
    </location>
</feature>
<feature type="compositionally biased region" description="Basic residues" evidence="1">
    <location>
        <begin position="128"/>
        <end position="138"/>
    </location>
</feature>
<accession>A0A9P6YDZ9</accession>
<proteinExistence type="predicted"/>
<dbReference type="Proteomes" id="UP000717996">
    <property type="component" value="Unassembled WGS sequence"/>
</dbReference>
<dbReference type="AlphaFoldDB" id="A0A9P6YDZ9"/>
<evidence type="ECO:0000313" key="3">
    <source>
        <dbReference type="Proteomes" id="UP000717996"/>
    </source>
</evidence>
<comment type="caution">
    <text evidence="2">The sequence shown here is derived from an EMBL/GenBank/DDBJ whole genome shotgun (WGS) entry which is preliminary data.</text>
</comment>
<name>A0A9P6YDZ9_RHIOR</name>